<accession>A0A9X1N9S2</accession>
<dbReference type="PANTHER" id="PTHR48079:SF9">
    <property type="entry name" value="PUTATIVE-RELATED"/>
    <property type="match status" value="1"/>
</dbReference>
<dbReference type="GO" id="GO:0005737">
    <property type="term" value="C:cytoplasm"/>
    <property type="evidence" value="ECO:0007669"/>
    <property type="project" value="TreeGrafter"/>
</dbReference>
<dbReference type="Gene3D" id="3.40.50.720">
    <property type="entry name" value="NAD(P)-binding Rossmann-like Domain"/>
    <property type="match status" value="1"/>
</dbReference>
<protein>
    <submittedName>
        <fullName evidence="2">SDR family oxidoreductase</fullName>
    </submittedName>
</protein>
<comment type="caution">
    <text evidence="2">The sequence shown here is derived from an EMBL/GenBank/DDBJ whole genome shotgun (WGS) entry which is preliminary data.</text>
</comment>
<dbReference type="SUPFAM" id="SSF51735">
    <property type="entry name" value="NAD(P)-binding Rossmann-fold domains"/>
    <property type="match status" value="1"/>
</dbReference>
<dbReference type="Proteomes" id="UP001138997">
    <property type="component" value="Unassembled WGS sequence"/>
</dbReference>
<proteinExistence type="predicted"/>
<evidence type="ECO:0000313" key="2">
    <source>
        <dbReference type="EMBL" id="MCD5310163.1"/>
    </source>
</evidence>
<keyword evidence="3" id="KW-1185">Reference proteome</keyword>
<dbReference type="RefSeq" id="WP_231439091.1">
    <property type="nucleotide sequence ID" value="NZ_JAJOMB010000002.1"/>
</dbReference>
<name>A0A9X1N9S2_9ACTN</name>
<dbReference type="GO" id="GO:0004029">
    <property type="term" value="F:aldehyde dehydrogenase (NAD+) activity"/>
    <property type="evidence" value="ECO:0007669"/>
    <property type="project" value="TreeGrafter"/>
</dbReference>
<feature type="domain" description="NAD-dependent epimerase/dehydratase" evidence="1">
    <location>
        <begin position="3"/>
        <end position="213"/>
    </location>
</feature>
<dbReference type="CDD" id="cd05262">
    <property type="entry name" value="SDR_a7"/>
    <property type="match status" value="1"/>
</dbReference>
<evidence type="ECO:0000313" key="3">
    <source>
        <dbReference type="Proteomes" id="UP001138997"/>
    </source>
</evidence>
<sequence length="297" mass="31003">MRVFVTGATGFIGSAVVRELQAHGHQVLGLARSEASADKLQSAGAEVHRGTIDDPDSLRAAVAAADGVIHTAYDHSDWSALTTTAAHKDSQVVKALGEELAGSGRPLVTTFGTTGLQPGFVLTEQFRPEAGQRAGRAVVEALVLEMATTDVRTVSVRPATVVHHQGVLGFVHFLAEVARQKGFSAYPGDGSNRWPAVHVDDAAAVYRLGLETAQPGSVLHAVGEEGITSRAIAEEIGRALGLPVQAVATEQAVEHFGWIGSLFALDIPASSHATQELLGRRLTGPSLLEDLAAGLAH</sequence>
<organism evidence="2 3">
    <name type="scientific">Kineosporia babensis</name>
    <dbReference type="NCBI Taxonomy" id="499548"/>
    <lineage>
        <taxon>Bacteria</taxon>
        <taxon>Bacillati</taxon>
        <taxon>Actinomycetota</taxon>
        <taxon>Actinomycetes</taxon>
        <taxon>Kineosporiales</taxon>
        <taxon>Kineosporiaceae</taxon>
        <taxon>Kineosporia</taxon>
    </lineage>
</organism>
<dbReference type="PANTHER" id="PTHR48079">
    <property type="entry name" value="PROTEIN YEEZ"/>
    <property type="match status" value="1"/>
</dbReference>
<gene>
    <name evidence="2" type="ORF">LR394_04595</name>
</gene>
<dbReference type="InterPro" id="IPR001509">
    <property type="entry name" value="Epimerase_deHydtase"/>
</dbReference>
<reference evidence="2" key="1">
    <citation type="submission" date="2021-11" db="EMBL/GenBank/DDBJ databases">
        <title>Streptomyces corallinus and Kineosporia corallina sp. nov., two new coral-derived marine actinobacteria.</title>
        <authorList>
            <person name="Buangrab K."/>
            <person name="Sutthacheep M."/>
            <person name="Yeemin T."/>
            <person name="Harunari E."/>
            <person name="Igarashi Y."/>
            <person name="Sripreechasak P."/>
            <person name="Kanchanasin P."/>
            <person name="Tanasupawat S."/>
            <person name="Phongsopitanun W."/>
        </authorList>
    </citation>
    <scope>NUCLEOTIDE SEQUENCE</scope>
    <source>
        <strain evidence="2">JCM 31032</strain>
    </source>
</reference>
<evidence type="ECO:0000259" key="1">
    <source>
        <dbReference type="Pfam" id="PF01370"/>
    </source>
</evidence>
<dbReference type="AlphaFoldDB" id="A0A9X1N9S2"/>
<dbReference type="InterPro" id="IPR051783">
    <property type="entry name" value="NAD(P)-dependent_oxidoreduct"/>
</dbReference>
<dbReference type="Pfam" id="PF01370">
    <property type="entry name" value="Epimerase"/>
    <property type="match status" value="1"/>
</dbReference>
<dbReference type="InterPro" id="IPR036291">
    <property type="entry name" value="NAD(P)-bd_dom_sf"/>
</dbReference>
<dbReference type="EMBL" id="JAJOMB010000002">
    <property type="protein sequence ID" value="MCD5310163.1"/>
    <property type="molecule type" value="Genomic_DNA"/>
</dbReference>